<feature type="non-terminal residue" evidence="2">
    <location>
        <position position="80"/>
    </location>
</feature>
<gene>
    <name evidence="2" type="ORF">PoB_000450400</name>
</gene>
<evidence type="ECO:0000313" key="3">
    <source>
        <dbReference type="Proteomes" id="UP000735302"/>
    </source>
</evidence>
<evidence type="ECO:0000256" key="1">
    <source>
        <dbReference type="SAM" id="MobiDB-lite"/>
    </source>
</evidence>
<feature type="compositionally biased region" description="Basic and acidic residues" evidence="1">
    <location>
        <begin position="1"/>
        <end position="14"/>
    </location>
</feature>
<keyword evidence="3" id="KW-1185">Reference proteome</keyword>
<name>A0AAV3Y4W5_9GAST</name>
<protein>
    <submittedName>
        <fullName evidence="2">Uncharacterized protein</fullName>
    </submittedName>
</protein>
<proteinExistence type="predicted"/>
<feature type="compositionally biased region" description="Polar residues" evidence="1">
    <location>
        <begin position="59"/>
        <end position="72"/>
    </location>
</feature>
<organism evidence="2 3">
    <name type="scientific">Plakobranchus ocellatus</name>
    <dbReference type="NCBI Taxonomy" id="259542"/>
    <lineage>
        <taxon>Eukaryota</taxon>
        <taxon>Metazoa</taxon>
        <taxon>Spiralia</taxon>
        <taxon>Lophotrochozoa</taxon>
        <taxon>Mollusca</taxon>
        <taxon>Gastropoda</taxon>
        <taxon>Heterobranchia</taxon>
        <taxon>Euthyneura</taxon>
        <taxon>Panpulmonata</taxon>
        <taxon>Sacoglossa</taxon>
        <taxon>Placobranchoidea</taxon>
        <taxon>Plakobranchidae</taxon>
        <taxon>Plakobranchus</taxon>
    </lineage>
</organism>
<comment type="caution">
    <text evidence="2">The sequence shown here is derived from an EMBL/GenBank/DDBJ whole genome shotgun (WGS) entry which is preliminary data.</text>
</comment>
<feature type="region of interest" description="Disordered" evidence="1">
    <location>
        <begin position="1"/>
        <end position="20"/>
    </location>
</feature>
<feature type="region of interest" description="Disordered" evidence="1">
    <location>
        <begin position="53"/>
        <end position="80"/>
    </location>
</feature>
<sequence length="80" mass="9078">MLYRYHRGDERENWSGRNNQCPQYGDLNTSLASVLKSCFSMLSAQIVHKAETGLDSRSVDSTASSPLRTQKPFSHKMISR</sequence>
<dbReference type="Proteomes" id="UP000735302">
    <property type="component" value="Unassembled WGS sequence"/>
</dbReference>
<accession>A0AAV3Y4W5</accession>
<reference evidence="2 3" key="1">
    <citation type="journal article" date="2021" name="Elife">
        <title>Chloroplast acquisition without the gene transfer in kleptoplastic sea slugs, Plakobranchus ocellatus.</title>
        <authorList>
            <person name="Maeda T."/>
            <person name="Takahashi S."/>
            <person name="Yoshida T."/>
            <person name="Shimamura S."/>
            <person name="Takaki Y."/>
            <person name="Nagai Y."/>
            <person name="Toyoda A."/>
            <person name="Suzuki Y."/>
            <person name="Arimoto A."/>
            <person name="Ishii H."/>
            <person name="Satoh N."/>
            <person name="Nishiyama T."/>
            <person name="Hasebe M."/>
            <person name="Maruyama T."/>
            <person name="Minagawa J."/>
            <person name="Obokata J."/>
            <person name="Shigenobu S."/>
        </authorList>
    </citation>
    <scope>NUCLEOTIDE SEQUENCE [LARGE SCALE GENOMIC DNA]</scope>
</reference>
<evidence type="ECO:0000313" key="2">
    <source>
        <dbReference type="EMBL" id="GFN77998.1"/>
    </source>
</evidence>
<dbReference type="AlphaFoldDB" id="A0AAV3Y4W5"/>
<dbReference type="EMBL" id="BLXT01000525">
    <property type="protein sequence ID" value="GFN77998.1"/>
    <property type="molecule type" value="Genomic_DNA"/>
</dbReference>